<organism evidence="2 3">
    <name type="scientific">Gigaspora rosea</name>
    <dbReference type="NCBI Taxonomy" id="44941"/>
    <lineage>
        <taxon>Eukaryota</taxon>
        <taxon>Fungi</taxon>
        <taxon>Fungi incertae sedis</taxon>
        <taxon>Mucoromycota</taxon>
        <taxon>Glomeromycotina</taxon>
        <taxon>Glomeromycetes</taxon>
        <taxon>Diversisporales</taxon>
        <taxon>Gigasporaceae</taxon>
        <taxon>Gigaspora</taxon>
    </lineage>
</organism>
<feature type="transmembrane region" description="Helical" evidence="1">
    <location>
        <begin position="20"/>
        <end position="41"/>
    </location>
</feature>
<keyword evidence="1" id="KW-0472">Membrane</keyword>
<keyword evidence="1" id="KW-1133">Transmembrane helix</keyword>
<gene>
    <name evidence="2" type="ORF">C2G38_2196739</name>
</gene>
<dbReference type="EMBL" id="QKWP01000886">
    <property type="protein sequence ID" value="RIB13847.1"/>
    <property type="molecule type" value="Genomic_DNA"/>
</dbReference>
<name>A0A397UXE7_9GLOM</name>
<keyword evidence="3" id="KW-1185">Reference proteome</keyword>
<dbReference type="OrthoDB" id="2394084at2759"/>
<evidence type="ECO:0000256" key="1">
    <source>
        <dbReference type="SAM" id="Phobius"/>
    </source>
</evidence>
<keyword evidence="1" id="KW-0812">Transmembrane</keyword>
<evidence type="ECO:0000313" key="2">
    <source>
        <dbReference type="EMBL" id="RIB13847.1"/>
    </source>
</evidence>
<reference evidence="2 3" key="1">
    <citation type="submission" date="2018-06" db="EMBL/GenBank/DDBJ databases">
        <title>Comparative genomics reveals the genomic features of Rhizophagus irregularis, R. cerebriforme, R. diaphanum and Gigaspora rosea, and their symbiotic lifestyle signature.</title>
        <authorList>
            <person name="Morin E."/>
            <person name="San Clemente H."/>
            <person name="Chen E.C.H."/>
            <person name="De La Providencia I."/>
            <person name="Hainaut M."/>
            <person name="Kuo A."/>
            <person name="Kohler A."/>
            <person name="Murat C."/>
            <person name="Tang N."/>
            <person name="Roy S."/>
            <person name="Loubradou J."/>
            <person name="Henrissat B."/>
            <person name="Grigoriev I.V."/>
            <person name="Corradi N."/>
            <person name="Roux C."/>
            <person name="Martin F.M."/>
        </authorList>
    </citation>
    <scope>NUCLEOTIDE SEQUENCE [LARGE SCALE GENOMIC DNA]</scope>
    <source>
        <strain evidence="2 3">DAOM 194757</strain>
    </source>
</reference>
<protein>
    <submittedName>
        <fullName evidence="2">Uncharacterized protein</fullName>
    </submittedName>
</protein>
<dbReference type="AlphaFoldDB" id="A0A397UXE7"/>
<comment type="caution">
    <text evidence="2">The sequence shown here is derived from an EMBL/GenBank/DDBJ whole genome shotgun (WGS) entry which is preliminary data.</text>
</comment>
<sequence length="457" mass="53960">MTSTLACRFFSSNCSGCLRFSRRIIVGFVLLMLFMPFEFYLKQLRIVVFGIGISKNQDWNYARTGYQLSFVNNIGKKRLLYVQSFIASKCNITIYEENKIKTIINRTIPTDSWLKIDRKPEFDANELFGISNSHVRKLKNQESEIIELRTSLAQLYEPKYQINSRELCAWKSMLRHIDCTEITPYNKDQSEFEFWTRSMNPNKDRKTVQTLYKLGFLRPTPLKFRNKPEIFWNCFQESLDMNKKGSNGKRRILSIIVDQFSYKEIKKNLNVNKLDQLQGLLNDKNNVVMSSYKTDAKPGLLVKYLKDTKETFYINEFEYLQHYFKKTYKQNFEISIHEVPIHNACISHCLLYVLGVCKKIYDHECNECGQLFKVFYQLKKDTPITLNNEIDKYRELLLYYFAYQTRKAYLNTQVNASLLELDKKGALIIVDYKMKILPKSAKETKENFLVKKDGLSI</sequence>
<evidence type="ECO:0000313" key="3">
    <source>
        <dbReference type="Proteomes" id="UP000266673"/>
    </source>
</evidence>
<proteinExistence type="predicted"/>
<dbReference type="Proteomes" id="UP000266673">
    <property type="component" value="Unassembled WGS sequence"/>
</dbReference>
<accession>A0A397UXE7</accession>